<name>A0ACC1B7J1_9ROSI</name>
<reference evidence="2" key="1">
    <citation type="journal article" date="2023" name="G3 (Bethesda)">
        <title>Genome assembly and association tests identify interacting loci associated with vigor, precocity, and sex in interspecific pistachio rootstocks.</title>
        <authorList>
            <person name="Palmer W."/>
            <person name="Jacygrad E."/>
            <person name="Sagayaradj S."/>
            <person name="Cavanaugh K."/>
            <person name="Han R."/>
            <person name="Bertier L."/>
            <person name="Beede B."/>
            <person name="Kafkas S."/>
            <person name="Golino D."/>
            <person name="Preece J."/>
            <person name="Michelmore R."/>
        </authorList>
    </citation>
    <scope>NUCLEOTIDE SEQUENCE [LARGE SCALE GENOMIC DNA]</scope>
</reference>
<comment type="caution">
    <text evidence="1">The sequence shown here is derived from an EMBL/GenBank/DDBJ whole genome shotgun (WGS) entry which is preliminary data.</text>
</comment>
<dbReference type="Proteomes" id="UP001164250">
    <property type="component" value="Chromosome 6"/>
</dbReference>
<protein>
    <submittedName>
        <fullName evidence="1">Uncharacterized protein</fullName>
    </submittedName>
</protein>
<accession>A0ACC1B7J1</accession>
<organism evidence="1 2">
    <name type="scientific">Pistacia atlantica</name>
    <dbReference type="NCBI Taxonomy" id="434234"/>
    <lineage>
        <taxon>Eukaryota</taxon>
        <taxon>Viridiplantae</taxon>
        <taxon>Streptophyta</taxon>
        <taxon>Embryophyta</taxon>
        <taxon>Tracheophyta</taxon>
        <taxon>Spermatophyta</taxon>
        <taxon>Magnoliopsida</taxon>
        <taxon>eudicotyledons</taxon>
        <taxon>Gunneridae</taxon>
        <taxon>Pentapetalae</taxon>
        <taxon>rosids</taxon>
        <taxon>malvids</taxon>
        <taxon>Sapindales</taxon>
        <taxon>Anacardiaceae</taxon>
        <taxon>Pistacia</taxon>
    </lineage>
</organism>
<evidence type="ECO:0000313" key="2">
    <source>
        <dbReference type="Proteomes" id="UP001164250"/>
    </source>
</evidence>
<evidence type="ECO:0000313" key="1">
    <source>
        <dbReference type="EMBL" id="KAJ0094866.1"/>
    </source>
</evidence>
<proteinExistence type="predicted"/>
<keyword evidence="2" id="KW-1185">Reference proteome</keyword>
<dbReference type="EMBL" id="CM047902">
    <property type="protein sequence ID" value="KAJ0094866.1"/>
    <property type="molecule type" value="Genomic_DNA"/>
</dbReference>
<sequence>MNTTKLSTMISSYSSTVKTTSRYSSLPFLSPSSSSRNSIPVKQSLSFPPSSLSTQTRNLTVITASKSHDSNMAPSFQGRESFFRSVFANMEKVYLDRNPTAKAVLDHVRSADDSQICYDHIAFRTFGVNGYGIDSIASFFLDYGYTQKEELRFPAKKLKALWFSPPSVPHPDGGSGPLPRVFISELLVDQMSPQTQTTGFKVLKSLSKYESKELSIVLFLVSLPTTPSGRADSIGRVLFLHFHLLIPSYEPIYCILETVAFNIQEIIKKYTEASGSGNKHAALASALGSLTWGKPLHSEFQQLARESEYAAWTLVNGYAVNHVTISTHRLKSHLKNIKSLNEFIEENGFRLNSEGGVLKVSPDGLLLQSSTVADSISFKFSDGVTESVPCSYIEFAERLVLPQYKNLPEKEVQEFHRRDGFEVGNADKIFESTSKEQLTRRAA</sequence>
<gene>
    <name evidence="1" type="ORF">Patl1_16327</name>
</gene>